<evidence type="ECO:0000313" key="3">
    <source>
        <dbReference type="Proteomes" id="UP001589750"/>
    </source>
</evidence>
<name>A0ABV5K6C2_9ACTN</name>
<evidence type="ECO:0000259" key="1">
    <source>
        <dbReference type="Pfam" id="PF05685"/>
    </source>
</evidence>
<dbReference type="PANTHER" id="PTHR34107">
    <property type="entry name" value="SLL0198 PROTEIN-RELATED"/>
    <property type="match status" value="1"/>
</dbReference>
<feature type="domain" description="Putative restriction endonuclease" evidence="1">
    <location>
        <begin position="15"/>
        <end position="155"/>
    </location>
</feature>
<dbReference type="InterPro" id="IPR008538">
    <property type="entry name" value="Uma2"/>
</dbReference>
<dbReference type="InterPro" id="IPR012296">
    <property type="entry name" value="Nuclease_put_TT1808"/>
</dbReference>
<dbReference type="Gene3D" id="3.90.1570.10">
    <property type="entry name" value="tt1808, chain A"/>
    <property type="match status" value="1"/>
</dbReference>
<dbReference type="Proteomes" id="UP001589750">
    <property type="component" value="Unassembled WGS sequence"/>
</dbReference>
<reference evidence="2 3" key="1">
    <citation type="submission" date="2024-09" db="EMBL/GenBank/DDBJ databases">
        <authorList>
            <person name="Sun Q."/>
            <person name="Mori K."/>
        </authorList>
    </citation>
    <scope>NUCLEOTIDE SEQUENCE [LARGE SCALE GENOMIC DNA]</scope>
    <source>
        <strain evidence="2 3">JCM 9626</strain>
    </source>
</reference>
<keyword evidence="2" id="KW-0540">Nuclease</keyword>
<keyword evidence="2" id="KW-0255">Endonuclease</keyword>
<dbReference type="SUPFAM" id="SSF52980">
    <property type="entry name" value="Restriction endonuclease-like"/>
    <property type="match status" value="1"/>
</dbReference>
<organism evidence="2 3">
    <name type="scientific">Nocardioides plantarum</name>
    <dbReference type="NCBI Taxonomy" id="29299"/>
    <lineage>
        <taxon>Bacteria</taxon>
        <taxon>Bacillati</taxon>
        <taxon>Actinomycetota</taxon>
        <taxon>Actinomycetes</taxon>
        <taxon>Propionibacteriales</taxon>
        <taxon>Nocardioidaceae</taxon>
        <taxon>Nocardioides</taxon>
    </lineage>
</organism>
<dbReference type="Pfam" id="PF05685">
    <property type="entry name" value="Uma2"/>
    <property type="match status" value="1"/>
</dbReference>
<dbReference type="InterPro" id="IPR011335">
    <property type="entry name" value="Restrct_endonuc-II-like"/>
</dbReference>
<dbReference type="CDD" id="cd06260">
    <property type="entry name" value="DUF820-like"/>
    <property type="match status" value="1"/>
</dbReference>
<gene>
    <name evidence="2" type="ORF">ACFFRI_01015</name>
</gene>
<protein>
    <submittedName>
        <fullName evidence="2">Uma2 family endonuclease</fullName>
    </submittedName>
</protein>
<dbReference type="PANTHER" id="PTHR34107:SF4">
    <property type="entry name" value="SLL1222 PROTEIN"/>
    <property type="match status" value="1"/>
</dbReference>
<dbReference type="RefSeq" id="WP_140008549.1">
    <property type="nucleotide sequence ID" value="NZ_JBHMDG010000001.1"/>
</dbReference>
<keyword evidence="3" id="KW-1185">Reference proteome</keyword>
<comment type="caution">
    <text evidence="2">The sequence shown here is derived from an EMBL/GenBank/DDBJ whole genome shotgun (WGS) entry which is preliminary data.</text>
</comment>
<keyword evidence="2" id="KW-0378">Hydrolase</keyword>
<proteinExistence type="predicted"/>
<dbReference type="EMBL" id="JBHMDG010000001">
    <property type="protein sequence ID" value="MFB9311608.1"/>
    <property type="molecule type" value="Genomic_DNA"/>
</dbReference>
<sequence>MSVAEHGLQRLRMSWDDYLLLPEKPKAEWVDGEVVVSPPVSFDHGEAVGGLMVALRTALPDLRTVTEVGVHLPRNRVRAPDLMVVDRRPEGRWVTQTPVLVVEVLSPSTRSEDTMRKSREYLSAGILQYWIVDPEAHAIDVFEAAGGDWERVLRLDEATPTGEVVVGAHGTVPLDLRDVVPVPPSG</sequence>
<accession>A0ABV5K6C2</accession>
<evidence type="ECO:0000313" key="2">
    <source>
        <dbReference type="EMBL" id="MFB9311608.1"/>
    </source>
</evidence>
<dbReference type="GO" id="GO:0004519">
    <property type="term" value="F:endonuclease activity"/>
    <property type="evidence" value="ECO:0007669"/>
    <property type="project" value="UniProtKB-KW"/>
</dbReference>